<keyword evidence="7" id="KW-0326">Glycosidase</keyword>
<organism evidence="12 13">
    <name type="scientific">Chlamydomonas eustigma</name>
    <dbReference type="NCBI Taxonomy" id="1157962"/>
    <lineage>
        <taxon>Eukaryota</taxon>
        <taxon>Viridiplantae</taxon>
        <taxon>Chlorophyta</taxon>
        <taxon>core chlorophytes</taxon>
        <taxon>Chlorophyceae</taxon>
        <taxon>CS clade</taxon>
        <taxon>Chlamydomonadales</taxon>
        <taxon>Chlamydomonadaceae</taxon>
        <taxon>Chlamydomonas</taxon>
    </lineage>
</organism>
<dbReference type="Gene3D" id="1.50.10.10">
    <property type="match status" value="1"/>
</dbReference>
<evidence type="ECO:0000256" key="7">
    <source>
        <dbReference type="ARBA" id="ARBA00023295"/>
    </source>
</evidence>
<keyword evidence="4" id="KW-0378">Hydrolase</keyword>
<dbReference type="SUPFAM" id="SSF48208">
    <property type="entry name" value="Six-hairpin glycosidases"/>
    <property type="match status" value="1"/>
</dbReference>
<evidence type="ECO:0000256" key="1">
    <source>
        <dbReference type="ARBA" id="ARBA00000966"/>
    </source>
</evidence>
<accession>A0A250X306</accession>
<dbReference type="Proteomes" id="UP000232323">
    <property type="component" value="Unassembled WGS sequence"/>
</dbReference>
<keyword evidence="6" id="KW-0119">Carbohydrate metabolism</keyword>
<comment type="catalytic activity">
    <reaction evidence="1">
        <text>Endohydrolysis of (1-&gt;4)-beta-D-glucosidic linkages in cellulose, lichenin and cereal beta-D-glucans.</text>
        <dbReference type="EC" id="3.2.1.4"/>
    </reaction>
</comment>
<gene>
    <name evidence="12" type="ORF">CEUSTIGMA_g4596.t1</name>
</gene>
<dbReference type="InterPro" id="IPR012341">
    <property type="entry name" value="6hp_glycosidase-like_sf"/>
</dbReference>
<feature type="domain" description="Glycoside hydrolase family 9" evidence="11">
    <location>
        <begin position="42"/>
        <end position="516"/>
    </location>
</feature>
<feature type="compositionally biased region" description="Pro residues" evidence="9">
    <location>
        <begin position="546"/>
        <end position="577"/>
    </location>
</feature>
<dbReference type="InterPro" id="IPR001701">
    <property type="entry name" value="Glyco_hydro_9"/>
</dbReference>
<keyword evidence="5" id="KW-0136">Cellulose degradation</keyword>
<feature type="non-terminal residue" evidence="12">
    <location>
        <position position="595"/>
    </location>
</feature>
<evidence type="ECO:0000256" key="4">
    <source>
        <dbReference type="ARBA" id="ARBA00022801"/>
    </source>
</evidence>
<dbReference type="EC" id="3.2.1.4" evidence="3"/>
<dbReference type="EMBL" id="BEGY01000022">
    <property type="protein sequence ID" value="GAX77150.1"/>
    <property type="molecule type" value="Genomic_DNA"/>
</dbReference>
<evidence type="ECO:0000256" key="9">
    <source>
        <dbReference type="SAM" id="MobiDB-lite"/>
    </source>
</evidence>
<keyword evidence="13" id="KW-1185">Reference proteome</keyword>
<comment type="similarity">
    <text evidence="2">Belongs to the glycosyl hydrolase 9 (cellulase E) family.</text>
</comment>
<comment type="caution">
    <text evidence="12">The sequence shown here is derived from an EMBL/GenBank/DDBJ whole genome shotgun (WGS) entry which is preliminary data.</text>
</comment>
<feature type="compositionally biased region" description="Pro residues" evidence="9">
    <location>
        <begin position="586"/>
        <end position="595"/>
    </location>
</feature>
<dbReference type="OrthoDB" id="10257085at2759"/>
<name>A0A250X306_9CHLO</name>
<dbReference type="STRING" id="1157962.A0A250X306"/>
<dbReference type="GO" id="GO:0008810">
    <property type="term" value="F:cellulase activity"/>
    <property type="evidence" value="ECO:0007669"/>
    <property type="project" value="UniProtKB-EC"/>
</dbReference>
<protein>
    <recommendedName>
        <fullName evidence="3">cellulase</fullName>
        <ecNumber evidence="3">3.2.1.4</ecNumber>
    </recommendedName>
</protein>
<evidence type="ECO:0000313" key="13">
    <source>
        <dbReference type="Proteomes" id="UP000232323"/>
    </source>
</evidence>
<evidence type="ECO:0000256" key="10">
    <source>
        <dbReference type="SAM" id="SignalP"/>
    </source>
</evidence>
<sequence length="595" mass="63672">MAGTTTMMRFMVAAFMMIHCFSPYIRLTSAQQPNFTYAIELPFMFLEIQQSGYLASWNRFLVDFPDGWRNDSHLDDGEGPSGIGADLRGGWYDAGDHLKITLTMSYMLTTLSLGSLVFNQGYKVAGQDSELLLHLRWGSDYLLKAHYDVSDEPSLNSLVAQVGDLYTDHNLYWGRPEQQPQEGVKGTVGWRPVWLASASAPGANVAGHAAAGLAAASVVLNDTDPAYASSLLSHAKQLFGLASTYPGNWKPPQGTNPYNSTYYQDEVVLAAAWLCIADNSTCGQVASLWTSAYALMGGEVNIDWDNSLPMASAVILNGQVKNSIPYSTGLVTNCTSHLASIMKTWQATSKTCSAKQTAPVCYTPSGGFAFLSGWGSSRYTANAANMALLLAELIPVGTAAGSAKNQQSWAYSQLSYILGSNPMSTSFLVGYVPSSASGIHFPTQPHHEGASCQPDFDVPCNFTNLYLSTPNPETLYGALVGGLENGTSDFSYHDIRSDSQGNEAAIDYVAALSSALASLVQLEAQLPSFCSIPMYMASQCGIGSSAPPPPSPPTPQPLNFPPRPPSPPPTPLPPQPPYRSISSNPSPLPIPSSFT</sequence>
<dbReference type="AlphaFoldDB" id="A0A250X306"/>
<keyword evidence="10" id="KW-0732">Signal</keyword>
<keyword evidence="8" id="KW-0624">Polysaccharide degradation</keyword>
<dbReference type="Pfam" id="PF00759">
    <property type="entry name" value="Glyco_hydro_9"/>
    <property type="match status" value="1"/>
</dbReference>
<evidence type="ECO:0000256" key="3">
    <source>
        <dbReference type="ARBA" id="ARBA00012601"/>
    </source>
</evidence>
<feature type="region of interest" description="Disordered" evidence="9">
    <location>
        <begin position="543"/>
        <end position="595"/>
    </location>
</feature>
<reference evidence="12 13" key="1">
    <citation type="submission" date="2017-08" db="EMBL/GenBank/DDBJ databases">
        <title>Acidophilic green algal genome provides insights into adaptation to an acidic environment.</title>
        <authorList>
            <person name="Hirooka S."/>
            <person name="Hirose Y."/>
            <person name="Kanesaki Y."/>
            <person name="Higuchi S."/>
            <person name="Fujiwara T."/>
            <person name="Onuma R."/>
            <person name="Era A."/>
            <person name="Ohbayashi R."/>
            <person name="Uzuka A."/>
            <person name="Nozaki H."/>
            <person name="Yoshikawa H."/>
            <person name="Miyagishima S.Y."/>
        </authorList>
    </citation>
    <scope>NUCLEOTIDE SEQUENCE [LARGE SCALE GENOMIC DNA]</scope>
    <source>
        <strain evidence="12 13">NIES-2499</strain>
    </source>
</reference>
<evidence type="ECO:0000256" key="6">
    <source>
        <dbReference type="ARBA" id="ARBA00023277"/>
    </source>
</evidence>
<feature type="signal peptide" evidence="10">
    <location>
        <begin position="1"/>
        <end position="30"/>
    </location>
</feature>
<proteinExistence type="inferred from homology"/>
<evidence type="ECO:0000313" key="12">
    <source>
        <dbReference type="EMBL" id="GAX77150.1"/>
    </source>
</evidence>
<evidence type="ECO:0000256" key="5">
    <source>
        <dbReference type="ARBA" id="ARBA00023001"/>
    </source>
</evidence>
<evidence type="ECO:0000259" key="11">
    <source>
        <dbReference type="Pfam" id="PF00759"/>
    </source>
</evidence>
<feature type="chain" id="PRO_5012964966" description="cellulase" evidence="10">
    <location>
        <begin position="31"/>
        <end position="595"/>
    </location>
</feature>
<evidence type="ECO:0000256" key="2">
    <source>
        <dbReference type="ARBA" id="ARBA00007072"/>
    </source>
</evidence>
<evidence type="ECO:0000256" key="8">
    <source>
        <dbReference type="ARBA" id="ARBA00023326"/>
    </source>
</evidence>
<dbReference type="InterPro" id="IPR008928">
    <property type="entry name" value="6-hairpin_glycosidase_sf"/>
</dbReference>
<dbReference type="PANTHER" id="PTHR22298">
    <property type="entry name" value="ENDO-1,4-BETA-GLUCANASE"/>
    <property type="match status" value="1"/>
</dbReference>
<dbReference type="GO" id="GO:0030245">
    <property type="term" value="P:cellulose catabolic process"/>
    <property type="evidence" value="ECO:0007669"/>
    <property type="project" value="UniProtKB-KW"/>
</dbReference>